<evidence type="ECO:0000256" key="5">
    <source>
        <dbReference type="ARBA" id="ARBA00022989"/>
    </source>
</evidence>
<feature type="transmembrane region" description="Helical" evidence="7">
    <location>
        <begin position="219"/>
        <end position="243"/>
    </location>
</feature>
<dbReference type="CDD" id="cd17503">
    <property type="entry name" value="MFS_LmrB_MDR_like"/>
    <property type="match status" value="1"/>
</dbReference>
<dbReference type="EMBL" id="JAWMWG010000001">
    <property type="protein sequence ID" value="MEJ6348545.1"/>
    <property type="molecule type" value="Genomic_DNA"/>
</dbReference>
<dbReference type="SUPFAM" id="SSF103473">
    <property type="entry name" value="MFS general substrate transporter"/>
    <property type="match status" value="1"/>
</dbReference>
<keyword evidence="4 7" id="KW-0812">Transmembrane</keyword>
<feature type="transmembrane region" description="Helical" evidence="7">
    <location>
        <begin position="59"/>
        <end position="78"/>
    </location>
</feature>
<dbReference type="RefSeq" id="WP_339969817.1">
    <property type="nucleotide sequence ID" value="NZ_JAWMWG010000001.1"/>
</dbReference>
<reference evidence="9 10" key="1">
    <citation type="submission" date="2023-10" db="EMBL/GenBank/DDBJ databases">
        <title>Holzapfeliella saturejae sp. nov. isolated from Satureja montana flowers.</title>
        <authorList>
            <person name="Alcantara C."/>
            <person name="Zuniga M."/>
            <person name="Landete J.M."/>
            <person name="Monedero V."/>
        </authorList>
    </citation>
    <scope>NUCLEOTIDE SEQUENCE [LARGE SCALE GENOMIC DNA]</scope>
    <source>
        <strain evidence="9 10">He02</strain>
    </source>
</reference>
<dbReference type="InterPro" id="IPR011701">
    <property type="entry name" value="MFS"/>
</dbReference>
<protein>
    <submittedName>
        <fullName evidence="9">MDR family MFS transporter</fullName>
    </submittedName>
</protein>
<comment type="caution">
    <text evidence="9">The sequence shown here is derived from an EMBL/GenBank/DDBJ whole genome shotgun (WGS) entry which is preliminary data.</text>
</comment>
<dbReference type="NCBIfam" id="TIGR00711">
    <property type="entry name" value="efflux_EmrB"/>
    <property type="match status" value="1"/>
</dbReference>
<keyword evidence="2" id="KW-0813">Transport</keyword>
<dbReference type="PRINTS" id="PR01036">
    <property type="entry name" value="TCRTETB"/>
</dbReference>
<evidence type="ECO:0000256" key="1">
    <source>
        <dbReference type="ARBA" id="ARBA00004651"/>
    </source>
</evidence>
<evidence type="ECO:0000256" key="4">
    <source>
        <dbReference type="ARBA" id="ARBA00022692"/>
    </source>
</evidence>
<dbReference type="InterPro" id="IPR020846">
    <property type="entry name" value="MFS_dom"/>
</dbReference>
<dbReference type="Gene3D" id="1.20.1250.20">
    <property type="entry name" value="MFS general substrate transporter like domains"/>
    <property type="match status" value="2"/>
</dbReference>
<keyword evidence="3" id="KW-1003">Cell membrane</keyword>
<evidence type="ECO:0000256" key="6">
    <source>
        <dbReference type="ARBA" id="ARBA00023136"/>
    </source>
</evidence>
<evidence type="ECO:0000256" key="3">
    <source>
        <dbReference type="ARBA" id="ARBA00022475"/>
    </source>
</evidence>
<proteinExistence type="predicted"/>
<feature type="transmembrane region" description="Helical" evidence="7">
    <location>
        <begin position="249"/>
        <end position="268"/>
    </location>
</feature>
<feature type="transmembrane region" description="Helical" evidence="7">
    <location>
        <begin position="473"/>
        <end position="492"/>
    </location>
</feature>
<feature type="transmembrane region" description="Helical" evidence="7">
    <location>
        <begin position="288"/>
        <end position="305"/>
    </location>
</feature>
<sequence length="504" mass="54165">MENTQNHLDIHGKPYNRITVMLLILFATFAGILMQTSLGTALPTLMKEFDINLSTAQQATTWFLLANGVMIPLTAYLATRISTRILHVGAYGLLAIGIGLTALTPANHSSWIIFLVGRVLAAIAVGVMMPLMQIVILNMFNLKERATALGLGGLVIGMGPAIGPTLSGWILDQNHVVLGVTISNSWRTIFVLPLIVVLIAFVLSPFVMKDVIPNKSVKLDVLSLFLSVIGFGLFLLGFTNVATAGWTDFMNVILPIVAGIVLLAIFVIRQLKLKVPFLDIRVFKVKDFTIPTLTVIMVAMAMYGVEMMLPTYLQNVHGLTPLNSGLTLLGGALMMGIVSPIAGILYNKVGVKRLALVGLSIVAIGTLPFTFLSATTPTHIITVLYAVRMMGVALTMMPLTTRAMAALPTELSTHATAANNTMRQVSTSIVVALLTSVTQNIMNTHAPAEALKAADPIKYGAQTLTASMDGFRVAFTMGLAFAVIGFIMALFVTNQPQDKKEKTK</sequence>
<dbReference type="PANTHER" id="PTHR42718">
    <property type="entry name" value="MAJOR FACILITATOR SUPERFAMILY MULTIDRUG TRANSPORTER MFSC"/>
    <property type="match status" value="1"/>
</dbReference>
<evidence type="ECO:0000256" key="2">
    <source>
        <dbReference type="ARBA" id="ARBA00022448"/>
    </source>
</evidence>
<dbReference type="Proteomes" id="UP001377804">
    <property type="component" value="Unassembled WGS sequence"/>
</dbReference>
<feature type="transmembrane region" description="Helical" evidence="7">
    <location>
        <begin position="354"/>
        <end position="374"/>
    </location>
</feature>
<feature type="transmembrane region" description="Helical" evidence="7">
    <location>
        <begin position="85"/>
        <end position="105"/>
    </location>
</feature>
<keyword evidence="10" id="KW-1185">Reference proteome</keyword>
<feature type="domain" description="Major facilitator superfamily (MFS) profile" evidence="8">
    <location>
        <begin position="20"/>
        <end position="497"/>
    </location>
</feature>
<feature type="transmembrane region" description="Helical" evidence="7">
    <location>
        <begin position="20"/>
        <end position="39"/>
    </location>
</feature>
<comment type="subcellular location">
    <subcellularLocation>
        <location evidence="1">Cell membrane</location>
        <topology evidence="1">Multi-pass membrane protein</topology>
    </subcellularLocation>
</comment>
<feature type="transmembrane region" description="Helical" evidence="7">
    <location>
        <begin position="325"/>
        <end position="347"/>
    </location>
</feature>
<evidence type="ECO:0000313" key="9">
    <source>
        <dbReference type="EMBL" id="MEJ6348545.1"/>
    </source>
</evidence>
<gene>
    <name evidence="9" type="ORF">R4Y45_04805</name>
</gene>
<organism evidence="9 10">
    <name type="scientific">Holzapfeliella saturejae</name>
    <dbReference type="NCBI Taxonomy" id="3082953"/>
    <lineage>
        <taxon>Bacteria</taxon>
        <taxon>Bacillati</taxon>
        <taxon>Bacillota</taxon>
        <taxon>Bacilli</taxon>
        <taxon>Lactobacillales</taxon>
        <taxon>Lactobacillaceae</taxon>
        <taxon>Holzapfeliella</taxon>
    </lineage>
</organism>
<feature type="transmembrane region" description="Helical" evidence="7">
    <location>
        <begin position="190"/>
        <end position="207"/>
    </location>
</feature>
<keyword evidence="6 7" id="KW-0472">Membrane</keyword>
<evidence type="ECO:0000313" key="10">
    <source>
        <dbReference type="Proteomes" id="UP001377804"/>
    </source>
</evidence>
<keyword evidence="5 7" id="KW-1133">Transmembrane helix</keyword>
<feature type="transmembrane region" description="Helical" evidence="7">
    <location>
        <begin position="148"/>
        <end position="170"/>
    </location>
</feature>
<feature type="transmembrane region" description="Helical" evidence="7">
    <location>
        <begin position="111"/>
        <end position="136"/>
    </location>
</feature>
<evidence type="ECO:0000256" key="7">
    <source>
        <dbReference type="SAM" id="Phobius"/>
    </source>
</evidence>
<dbReference type="Pfam" id="PF07690">
    <property type="entry name" value="MFS_1"/>
    <property type="match status" value="1"/>
</dbReference>
<dbReference type="InterPro" id="IPR004638">
    <property type="entry name" value="EmrB-like"/>
</dbReference>
<name>A0ABU8SGN6_9LACO</name>
<dbReference type="PROSITE" id="PS50850">
    <property type="entry name" value="MFS"/>
    <property type="match status" value="1"/>
</dbReference>
<dbReference type="InterPro" id="IPR036259">
    <property type="entry name" value="MFS_trans_sf"/>
</dbReference>
<evidence type="ECO:0000259" key="8">
    <source>
        <dbReference type="PROSITE" id="PS50850"/>
    </source>
</evidence>
<dbReference type="PANTHER" id="PTHR42718:SF24">
    <property type="entry name" value="MAJOR FACILITATOR SUPERFAMILY (MFS) PROFILE DOMAIN-CONTAINING PROTEIN"/>
    <property type="match status" value="1"/>
</dbReference>
<accession>A0ABU8SGN6</accession>